<dbReference type="GO" id="GO:0016887">
    <property type="term" value="F:ATP hydrolysis activity"/>
    <property type="evidence" value="ECO:0007669"/>
    <property type="project" value="InterPro"/>
</dbReference>
<dbReference type="PANTHER" id="PTHR43581:SF4">
    <property type="entry name" value="ATP_GTP PHOSPHATASE"/>
    <property type="match status" value="1"/>
</dbReference>
<feature type="domain" description="ATPase AAA-type core" evidence="1">
    <location>
        <begin position="29"/>
        <end position="341"/>
    </location>
</feature>
<dbReference type="SUPFAM" id="SSF52540">
    <property type="entry name" value="P-loop containing nucleoside triphosphate hydrolases"/>
    <property type="match status" value="1"/>
</dbReference>
<dbReference type="InterPro" id="IPR027417">
    <property type="entry name" value="P-loop_NTPase"/>
</dbReference>
<dbReference type="EMBL" id="FRAV01000014">
    <property type="protein sequence ID" value="SHL24344.1"/>
    <property type="molecule type" value="Genomic_DNA"/>
</dbReference>
<gene>
    <name evidence="2" type="ORF">SAMN05444267_101483</name>
</gene>
<protein>
    <submittedName>
        <fullName evidence="2">AAA domain-containing protein, putative AbiEii toxin, Type IV TA system</fullName>
    </submittedName>
</protein>
<dbReference type="AlphaFoldDB" id="A0A1M6Z1C3"/>
<dbReference type="RefSeq" id="WP_073292895.1">
    <property type="nucleotide sequence ID" value="NZ_FRAV01000014.1"/>
</dbReference>
<dbReference type="Proteomes" id="UP000184364">
    <property type="component" value="Unassembled WGS sequence"/>
</dbReference>
<dbReference type="OrthoDB" id="9792800at2"/>
<name>A0A1M6Z1C3_9FLAO</name>
<reference evidence="3" key="1">
    <citation type="submission" date="2016-11" db="EMBL/GenBank/DDBJ databases">
        <authorList>
            <person name="Varghese N."/>
            <person name="Submissions S."/>
        </authorList>
    </citation>
    <scope>NUCLEOTIDE SEQUENCE [LARGE SCALE GENOMIC DNA]</scope>
    <source>
        <strain evidence="3">DSM 26899</strain>
    </source>
</reference>
<keyword evidence="3" id="KW-1185">Reference proteome</keyword>
<proteinExistence type="predicted"/>
<dbReference type="Pfam" id="PF13304">
    <property type="entry name" value="AAA_21"/>
    <property type="match status" value="1"/>
</dbReference>
<sequence>MGQTLSLKMVRFSGYKSIENVSIEFKKGLNIIIGKNAAGKTNFLNFLNKSLKFDFKGLNNFESQIVFEGDKKITIDSKRSTDIKDFFKANDFNASTESKLRIGRKVVKVENPYSDLSEYEIFYNSTFICHGVPKDLPIINNPLTFKFIKDKISDDLTNIYRSDSTTYFVKNIILQILFADINFGDITELAVENSLKEKFEKLSLFNEILRKYSPISEIRISDNFNVFIADDSKEITISNVFLEFKIGKQWLPFSSLSDGTKRLFYIISEIYDVDNEDLSKFGITHSTYLVFDRNKVNRLILLEEPELGVHPHQFHKLMEFLKLQSETKQIIITTHSPQALDFLESNEFNRIILAYVDIDSSLTKLRHLDEKELKKAKEYVKENFLSDYWLYSDLEK</sequence>
<evidence type="ECO:0000313" key="3">
    <source>
        <dbReference type="Proteomes" id="UP000184364"/>
    </source>
</evidence>
<accession>A0A1M6Z1C3</accession>
<evidence type="ECO:0000313" key="2">
    <source>
        <dbReference type="EMBL" id="SHL24344.1"/>
    </source>
</evidence>
<organism evidence="2 3">
    <name type="scientific">Chryseobacterium polytrichastri</name>
    <dbReference type="NCBI Taxonomy" id="1302687"/>
    <lineage>
        <taxon>Bacteria</taxon>
        <taxon>Pseudomonadati</taxon>
        <taxon>Bacteroidota</taxon>
        <taxon>Flavobacteriia</taxon>
        <taxon>Flavobacteriales</taxon>
        <taxon>Weeksellaceae</taxon>
        <taxon>Chryseobacterium group</taxon>
        <taxon>Chryseobacterium</taxon>
    </lineage>
</organism>
<dbReference type="InterPro" id="IPR003959">
    <property type="entry name" value="ATPase_AAA_core"/>
</dbReference>
<dbReference type="GO" id="GO:0005524">
    <property type="term" value="F:ATP binding"/>
    <property type="evidence" value="ECO:0007669"/>
    <property type="project" value="InterPro"/>
</dbReference>
<dbReference type="PANTHER" id="PTHR43581">
    <property type="entry name" value="ATP/GTP PHOSPHATASE"/>
    <property type="match status" value="1"/>
</dbReference>
<evidence type="ECO:0000259" key="1">
    <source>
        <dbReference type="Pfam" id="PF13304"/>
    </source>
</evidence>
<dbReference type="Gene3D" id="3.40.50.300">
    <property type="entry name" value="P-loop containing nucleotide triphosphate hydrolases"/>
    <property type="match status" value="1"/>
</dbReference>
<dbReference type="STRING" id="1302687.SAMN05444267_101483"/>
<dbReference type="InterPro" id="IPR051396">
    <property type="entry name" value="Bact_Antivir_Def_Nuclease"/>
</dbReference>